<dbReference type="RefSeq" id="WP_092961490.1">
    <property type="nucleotide sequence ID" value="NZ_FOSQ01000008.1"/>
</dbReference>
<sequence>MRSLLAGLLLSVFAIGSAQAQSPITIVVNFGAGGSADRMARLVAPGMADILGAQVVVKNSAGAAGAIGAQEVARARPDGTTLLLSTSGPMVIQPHFRADLPYRLADFAPICLLGDAPVMMMAAPVSGLRSAADVVARARAANGGFNYGSAGPGSIPHIVMAAMAQRAGVPMTHIPFRGSAEAIIALLRDDVSIYADLPGGLRANNLVGIGVMAEQRTAEFPDLPTLREQGFDLVYSIWAGLYAPAATPPAFLARAEAACQQALRSPAAIEGFARLSTPITFRGQRDFAAFQQAESEKFRAVVQAAGIRPGD</sequence>
<accession>A0A1I4CMH2</accession>
<protein>
    <submittedName>
        <fullName evidence="3">Tripartite-type tricarboxylate transporter, receptor component TctC</fullName>
    </submittedName>
</protein>
<dbReference type="Gene3D" id="3.40.190.10">
    <property type="entry name" value="Periplasmic binding protein-like II"/>
    <property type="match status" value="1"/>
</dbReference>
<dbReference type="PANTHER" id="PTHR42928">
    <property type="entry name" value="TRICARBOXYLATE-BINDING PROTEIN"/>
    <property type="match status" value="1"/>
</dbReference>
<evidence type="ECO:0000256" key="2">
    <source>
        <dbReference type="SAM" id="SignalP"/>
    </source>
</evidence>
<reference evidence="3 4" key="1">
    <citation type="submission" date="2016-10" db="EMBL/GenBank/DDBJ databases">
        <authorList>
            <person name="de Groot N.N."/>
        </authorList>
    </citation>
    <scope>NUCLEOTIDE SEQUENCE [LARGE SCALE GENOMIC DNA]</scope>
    <source>
        <strain evidence="3 4">DSM 19981</strain>
    </source>
</reference>
<dbReference type="Proteomes" id="UP000199473">
    <property type="component" value="Unassembled WGS sequence"/>
</dbReference>
<dbReference type="CDD" id="cd07012">
    <property type="entry name" value="PBP2_Bug_TTT"/>
    <property type="match status" value="1"/>
</dbReference>
<evidence type="ECO:0000256" key="1">
    <source>
        <dbReference type="ARBA" id="ARBA00006987"/>
    </source>
</evidence>
<keyword evidence="2" id="KW-0732">Signal</keyword>
<name>A0A1I4CMH2_9PROT</name>
<proteinExistence type="inferred from homology"/>
<dbReference type="Gene3D" id="3.40.190.150">
    <property type="entry name" value="Bordetella uptake gene, domain 1"/>
    <property type="match status" value="1"/>
</dbReference>
<dbReference type="EMBL" id="FOSQ01000008">
    <property type="protein sequence ID" value="SFK82474.1"/>
    <property type="molecule type" value="Genomic_DNA"/>
</dbReference>
<dbReference type="PANTHER" id="PTHR42928:SF5">
    <property type="entry name" value="BLR1237 PROTEIN"/>
    <property type="match status" value="1"/>
</dbReference>
<dbReference type="AlphaFoldDB" id="A0A1I4CMH2"/>
<feature type="chain" id="PRO_5011607011" evidence="2">
    <location>
        <begin position="21"/>
        <end position="311"/>
    </location>
</feature>
<dbReference type="STRING" id="1123062.SAMN02745775_10828"/>
<evidence type="ECO:0000313" key="4">
    <source>
        <dbReference type="Proteomes" id="UP000199473"/>
    </source>
</evidence>
<dbReference type="PIRSF" id="PIRSF017082">
    <property type="entry name" value="YflP"/>
    <property type="match status" value="1"/>
</dbReference>
<comment type="similarity">
    <text evidence="1">Belongs to the UPF0065 (bug) family.</text>
</comment>
<dbReference type="InterPro" id="IPR042100">
    <property type="entry name" value="Bug_dom1"/>
</dbReference>
<keyword evidence="4" id="KW-1185">Reference proteome</keyword>
<gene>
    <name evidence="3" type="ORF">SAMN02745775_10828</name>
</gene>
<dbReference type="Pfam" id="PF03401">
    <property type="entry name" value="TctC"/>
    <property type="match status" value="1"/>
</dbReference>
<dbReference type="InterPro" id="IPR005064">
    <property type="entry name" value="BUG"/>
</dbReference>
<organism evidence="3 4">
    <name type="scientific">Falsiroseomonas stagni DSM 19981</name>
    <dbReference type="NCBI Taxonomy" id="1123062"/>
    <lineage>
        <taxon>Bacteria</taxon>
        <taxon>Pseudomonadati</taxon>
        <taxon>Pseudomonadota</taxon>
        <taxon>Alphaproteobacteria</taxon>
        <taxon>Acetobacterales</taxon>
        <taxon>Roseomonadaceae</taxon>
        <taxon>Falsiroseomonas</taxon>
    </lineage>
</organism>
<feature type="signal peptide" evidence="2">
    <location>
        <begin position="1"/>
        <end position="20"/>
    </location>
</feature>
<keyword evidence="3" id="KW-0675">Receptor</keyword>
<dbReference type="OrthoDB" id="8970543at2"/>
<evidence type="ECO:0000313" key="3">
    <source>
        <dbReference type="EMBL" id="SFK82474.1"/>
    </source>
</evidence>